<organism evidence="1 2">
    <name type="scientific">Acetobacter suratthaniensis</name>
    <dbReference type="NCBI Taxonomy" id="1502841"/>
    <lineage>
        <taxon>Bacteria</taxon>
        <taxon>Pseudomonadati</taxon>
        <taxon>Pseudomonadota</taxon>
        <taxon>Alphaproteobacteria</taxon>
        <taxon>Acetobacterales</taxon>
        <taxon>Acetobacteraceae</taxon>
        <taxon>Acetobacter</taxon>
    </lineage>
</organism>
<dbReference type="RefSeq" id="WP_207854921.1">
    <property type="nucleotide sequence ID" value="NZ_JAFVMG010000013.1"/>
</dbReference>
<dbReference type="Proteomes" id="UP000664399">
    <property type="component" value="Unassembled WGS sequence"/>
</dbReference>
<proteinExistence type="predicted"/>
<keyword evidence="2" id="KW-1185">Reference proteome</keyword>
<evidence type="ECO:0000313" key="1">
    <source>
        <dbReference type="EMBL" id="MBO1329046.1"/>
    </source>
</evidence>
<dbReference type="EMBL" id="JAFVMG010000013">
    <property type="protein sequence ID" value="MBO1329046.1"/>
    <property type="molecule type" value="Genomic_DNA"/>
</dbReference>
<evidence type="ECO:0000313" key="2">
    <source>
        <dbReference type="Proteomes" id="UP000664399"/>
    </source>
</evidence>
<dbReference type="InterPro" id="IPR009663">
    <property type="entry name" value="PAP_PilO"/>
</dbReference>
<name>A0ABS3LNU4_9PROT</name>
<comment type="caution">
    <text evidence="1">The sequence shown here is derived from an EMBL/GenBank/DDBJ whole genome shotgun (WGS) entry which is preliminary data.</text>
</comment>
<dbReference type="Pfam" id="PF06864">
    <property type="entry name" value="PAP_PilO"/>
    <property type="match status" value="1"/>
</dbReference>
<sequence>MTRILSLNGLIWCAGMVWRDYGKRPSAARLRSDGRREHATHYARYPGHPQSAAFLTISRAHAKSGINCLAIATATCLGPLAYAEFDMGGGDLWVIATDEDGELLPGSDQFYDNDTLANLRDTLGGQPFTRRQTIAEADLQDWFRQLSPTPVALNPVSLHARYALIAAAAALTLVGALGWELYSAHEAERLAREAREASEAALRNRTPPVPPSGPSEIVAACMQAINQLGPLSHGWALASLQCEQDGLSTRWTRVGGSLLDAPAGQLADNGDSMDLSIAIHPQAGRAGALREGDPIRLFAGMLQRAGITPSIGDGKAGISDVRLIAVRFPWHADPRAIDWNSFPRLAQVTLRRTVLTRDLQTSNDGYDITAVFAATGATP</sequence>
<reference evidence="1 2" key="1">
    <citation type="submission" date="2021-03" db="EMBL/GenBank/DDBJ databases">
        <title>The complete genome sequence of Acetobacter suratthaniensis TBRC 1719.</title>
        <authorList>
            <person name="Charoenyingcharoen P."/>
            <person name="Yukphan P."/>
        </authorList>
    </citation>
    <scope>NUCLEOTIDE SEQUENCE [LARGE SCALE GENOMIC DNA]</scope>
    <source>
        <strain evidence="1 2">TBRC 1719</strain>
    </source>
</reference>
<gene>
    <name evidence="1" type="primary">pilO2</name>
    <name evidence="1" type="ORF">J2D75_11250</name>
</gene>
<accession>A0ABS3LNU4</accession>
<protein>
    <submittedName>
        <fullName evidence="1">Type 4b pilus protein PilO2</fullName>
    </submittedName>
</protein>